<protein>
    <submittedName>
        <fullName evidence="1">Uncharacterized protein</fullName>
    </submittedName>
</protein>
<organism evidence="1 2">
    <name type="scientific">Bifidobacterium polysaccharolyticum</name>
    <dbReference type="NCBI Taxonomy" id="2750967"/>
    <lineage>
        <taxon>Bacteria</taxon>
        <taxon>Bacillati</taxon>
        <taxon>Actinomycetota</taxon>
        <taxon>Actinomycetes</taxon>
        <taxon>Bifidobacteriales</taxon>
        <taxon>Bifidobacteriaceae</taxon>
        <taxon>Bifidobacterium</taxon>
    </lineage>
</organism>
<sequence length="74" mass="8670">MVVSPAAVSVVMHHLMKKMLKMVLPKQVENDCCCEINWQEVSSGWEQYVDTLKKTSLDQNIKQEQKVYNQHYTK</sequence>
<proteinExistence type="predicted"/>
<evidence type="ECO:0000313" key="1">
    <source>
        <dbReference type="EMBL" id="MBI0105843.1"/>
    </source>
</evidence>
<comment type="caution">
    <text evidence="1">The sequence shown here is derived from an EMBL/GenBank/DDBJ whole genome shotgun (WGS) entry which is preliminary data.</text>
</comment>
<evidence type="ECO:0000313" key="2">
    <source>
        <dbReference type="Proteomes" id="UP000766153"/>
    </source>
</evidence>
<name>A0ABS0QVI9_9BIFI</name>
<dbReference type="Proteomes" id="UP000766153">
    <property type="component" value="Unassembled WGS sequence"/>
</dbReference>
<reference evidence="1 2" key="1">
    <citation type="submission" date="2020-07" db="EMBL/GenBank/DDBJ databases">
        <title>Isolated bacteria genomes of Apis mellifera.</title>
        <authorList>
            <person name="Wu J."/>
            <person name="Zheng H."/>
        </authorList>
    </citation>
    <scope>NUCLEOTIDE SEQUENCE [LARGE SCALE GENOMIC DNA]</scope>
    <source>
        <strain evidence="1 2">B14448H7</strain>
    </source>
</reference>
<keyword evidence="2" id="KW-1185">Reference proteome</keyword>
<gene>
    <name evidence="1" type="ORF">H3T91_04955</name>
</gene>
<dbReference type="EMBL" id="JACFRB010000001">
    <property type="protein sequence ID" value="MBI0105843.1"/>
    <property type="molecule type" value="Genomic_DNA"/>
</dbReference>
<accession>A0ABS0QVI9</accession>
<dbReference type="RefSeq" id="WP_198208082.1">
    <property type="nucleotide sequence ID" value="NZ_JACFRB010000001.1"/>
</dbReference>